<dbReference type="GO" id="GO:0016020">
    <property type="term" value="C:membrane"/>
    <property type="evidence" value="ECO:0007669"/>
    <property type="project" value="UniProtKB-SubCell"/>
</dbReference>
<dbReference type="PANTHER" id="PTHR33048:SF124">
    <property type="entry name" value="INTEGRAL MEMBRANE PROTEIN"/>
    <property type="match status" value="1"/>
</dbReference>
<keyword evidence="3 6" id="KW-1133">Transmembrane helix</keyword>
<feature type="transmembrane region" description="Helical" evidence="6">
    <location>
        <begin position="180"/>
        <end position="200"/>
    </location>
</feature>
<feature type="transmembrane region" description="Helical" evidence="6">
    <location>
        <begin position="121"/>
        <end position="143"/>
    </location>
</feature>
<evidence type="ECO:0000256" key="6">
    <source>
        <dbReference type="SAM" id="Phobius"/>
    </source>
</evidence>
<dbReference type="Pfam" id="PF20684">
    <property type="entry name" value="Fung_rhodopsin"/>
    <property type="match status" value="1"/>
</dbReference>
<comment type="similarity">
    <text evidence="5">Belongs to the SAT4 family.</text>
</comment>
<feature type="transmembrane region" description="Helical" evidence="6">
    <location>
        <begin position="6"/>
        <end position="28"/>
    </location>
</feature>
<keyword evidence="2 6" id="KW-0812">Transmembrane</keyword>
<evidence type="ECO:0000313" key="8">
    <source>
        <dbReference type="EMBL" id="CBX99919.1"/>
    </source>
</evidence>
<feature type="transmembrane region" description="Helical" evidence="6">
    <location>
        <begin position="40"/>
        <end position="61"/>
    </location>
</feature>
<evidence type="ECO:0000259" key="7">
    <source>
        <dbReference type="Pfam" id="PF20684"/>
    </source>
</evidence>
<accession>E5A8H4</accession>
<evidence type="ECO:0000256" key="4">
    <source>
        <dbReference type="ARBA" id="ARBA00023136"/>
    </source>
</evidence>
<dbReference type="EMBL" id="FP929137">
    <property type="protein sequence ID" value="CBX99919.1"/>
    <property type="molecule type" value="Genomic_DNA"/>
</dbReference>
<dbReference type="VEuPathDB" id="FungiDB:LEMA_P075080.1"/>
<name>E5A8H4_LEPMJ</name>
<evidence type="ECO:0000256" key="1">
    <source>
        <dbReference type="ARBA" id="ARBA00004141"/>
    </source>
</evidence>
<protein>
    <submittedName>
        <fullName evidence="8">Predicted protein</fullName>
    </submittedName>
</protein>
<reference evidence="9" key="1">
    <citation type="journal article" date="2011" name="Nat. Commun.">
        <title>Effector diversification within compartments of the Leptosphaeria maculans genome affected by Repeat-Induced Point mutations.</title>
        <authorList>
            <person name="Rouxel T."/>
            <person name="Grandaubert J."/>
            <person name="Hane J.K."/>
            <person name="Hoede C."/>
            <person name="van de Wouw A.P."/>
            <person name="Couloux A."/>
            <person name="Dominguez V."/>
            <person name="Anthouard V."/>
            <person name="Bally P."/>
            <person name="Bourras S."/>
            <person name="Cozijnsen A.J."/>
            <person name="Ciuffetti L.M."/>
            <person name="Degrave A."/>
            <person name="Dilmaghani A."/>
            <person name="Duret L."/>
            <person name="Fudal I."/>
            <person name="Goodwin S.B."/>
            <person name="Gout L."/>
            <person name="Glaser N."/>
            <person name="Linglin J."/>
            <person name="Kema G.H.J."/>
            <person name="Lapalu N."/>
            <person name="Lawrence C.B."/>
            <person name="May K."/>
            <person name="Meyer M."/>
            <person name="Ollivier B."/>
            <person name="Poulain J."/>
            <person name="Schoch C.L."/>
            <person name="Simon A."/>
            <person name="Spatafora J.W."/>
            <person name="Stachowiak A."/>
            <person name="Turgeon B.G."/>
            <person name="Tyler B.M."/>
            <person name="Vincent D."/>
            <person name="Weissenbach J."/>
            <person name="Amselem J."/>
            <person name="Quesneville H."/>
            <person name="Oliver R.P."/>
            <person name="Wincker P."/>
            <person name="Balesdent M.-H."/>
            <person name="Howlett B.J."/>
        </authorList>
    </citation>
    <scope>NUCLEOTIDE SEQUENCE [LARGE SCALE GENOMIC DNA]</scope>
    <source>
        <strain evidence="9">JN3 / isolate v23.1.3 / race Av1-4-5-6-7-8</strain>
    </source>
</reference>
<evidence type="ECO:0000256" key="5">
    <source>
        <dbReference type="ARBA" id="ARBA00038359"/>
    </source>
</evidence>
<dbReference type="HOGENOM" id="CLU_043969_0_0_1"/>
<dbReference type="Proteomes" id="UP000002668">
    <property type="component" value="Genome"/>
</dbReference>
<dbReference type="GeneID" id="13292733"/>
<dbReference type="STRING" id="985895.E5A8H4"/>
<dbReference type="AlphaFoldDB" id="E5A8H4"/>
<feature type="transmembrane region" description="Helical" evidence="6">
    <location>
        <begin position="212"/>
        <end position="230"/>
    </location>
</feature>
<keyword evidence="9" id="KW-1185">Reference proteome</keyword>
<evidence type="ECO:0000256" key="3">
    <source>
        <dbReference type="ARBA" id="ARBA00022989"/>
    </source>
</evidence>
<feature type="transmembrane region" description="Helical" evidence="6">
    <location>
        <begin position="88"/>
        <end position="109"/>
    </location>
</feature>
<comment type="subcellular location">
    <subcellularLocation>
        <location evidence="1">Membrane</location>
        <topology evidence="1">Multi-pass membrane protein</topology>
    </subcellularLocation>
</comment>
<gene>
    <name evidence="8" type="ORF">LEMA_P075080.1</name>
</gene>
<proteinExistence type="inferred from homology"/>
<organism evidence="9">
    <name type="scientific">Leptosphaeria maculans (strain JN3 / isolate v23.1.3 / race Av1-4-5-6-7-8)</name>
    <name type="common">Blackleg fungus</name>
    <name type="synonym">Phoma lingam</name>
    <dbReference type="NCBI Taxonomy" id="985895"/>
    <lineage>
        <taxon>Eukaryota</taxon>
        <taxon>Fungi</taxon>
        <taxon>Dikarya</taxon>
        <taxon>Ascomycota</taxon>
        <taxon>Pezizomycotina</taxon>
        <taxon>Dothideomycetes</taxon>
        <taxon>Pleosporomycetidae</taxon>
        <taxon>Pleosporales</taxon>
        <taxon>Pleosporineae</taxon>
        <taxon>Leptosphaeriaceae</taxon>
        <taxon>Plenodomus</taxon>
        <taxon>Plenodomus lingam/Leptosphaeria maculans species complex</taxon>
    </lineage>
</organism>
<dbReference type="OMA" id="IHATQCY"/>
<dbReference type="InterPro" id="IPR052337">
    <property type="entry name" value="SAT4-like"/>
</dbReference>
<evidence type="ECO:0000256" key="2">
    <source>
        <dbReference type="ARBA" id="ARBA00022692"/>
    </source>
</evidence>
<dbReference type="InterPro" id="IPR049326">
    <property type="entry name" value="Rhodopsin_dom_fungi"/>
</dbReference>
<feature type="domain" description="Rhodopsin" evidence="7">
    <location>
        <begin position="25"/>
        <end position="276"/>
    </location>
</feature>
<dbReference type="eggNOG" id="ENOG502SHPH">
    <property type="taxonomic scope" value="Eukaryota"/>
</dbReference>
<dbReference type="OrthoDB" id="3934549at2759"/>
<evidence type="ECO:0000313" key="9">
    <source>
        <dbReference type="Proteomes" id="UP000002668"/>
    </source>
</evidence>
<keyword evidence="4 6" id="KW-0472">Membrane</keyword>
<dbReference type="InParanoid" id="E5A8H4"/>
<sequence>MAPHAKLSNILAFVLTGISTCVVALRFYSRHFLVGKLSSSDWVMFIALICTWGSVVVNWYMVHFLDYTQVHDRDSFAKVATGSLLSFWVYRVTYILDLCLIKTSILLFYSHIAASNKHFHGVVRILFAVILLGGLSMIFAAVFNCYPISDAWSFEVFERGIDGIHATQCYNPGPFWLFNAGYNLVTDAMIWTLPILFLLNLQSMPLRRRIELLAIFSVGLTAIIASAVRLRTMVLWLSDFKNQGENTANLLLWSQVEQHTGICAASLPFLRPLFRKALTRVRSREQPSPNPVPFLVGGGTSDDPAMIRTPIIPSPTPTVASDKEFRIPRDNLLPIQPNSDAWGAAIWDGSQARQVLPS</sequence>
<dbReference type="PANTHER" id="PTHR33048">
    <property type="entry name" value="PTH11-LIKE INTEGRAL MEMBRANE PROTEIN (AFU_ORTHOLOGUE AFUA_5G11245)"/>
    <property type="match status" value="1"/>
</dbReference>